<dbReference type="Proteomes" id="UP001495910">
    <property type="component" value="Unassembled WGS sequence"/>
</dbReference>
<evidence type="ECO:0000313" key="1">
    <source>
        <dbReference type="EMBL" id="MEM4987468.1"/>
    </source>
</evidence>
<proteinExistence type="predicted"/>
<organism evidence="1 2">
    <name type="scientific">Collimonas rhizosphaerae</name>
    <dbReference type="NCBI Taxonomy" id="3126357"/>
    <lineage>
        <taxon>Bacteria</taxon>
        <taxon>Pseudomonadati</taxon>
        <taxon>Pseudomonadota</taxon>
        <taxon>Betaproteobacteria</taxon>
        <taxon>Burkholderiales</taxon>
        <taxon>Oxalobacteraceae</taxon>
        <taxon>Collimonas</taxon>
    </lineage>
</organism>
<sequence>MPFPPSKSFKPSQPLVMHHLMLLQGGQLTWIGRSAFDRGRNVWSGALKGNPDALPDPLSAAADLFERTPRGRIKFADKLTVLLGYPYVRHAVLPWRAGLARTADWQGYANAVFDEQDGSAYPGRQVVVDPAPSGQPRLAAATDAALVQGLQALAKMHGLRLVSCMSLLTAAVQRHWNMLEDDCVLSLPQHDALECLFRKQGIWQGVCGMPVARDAALVDCIAAAALLARAGDDAGPVLAVTPFSSSPRQAQDSSSSVRWLAAAHPWLQSSQYHPDGSSRTYARGPAFAAPASRPQSPAARYKWGYWAADNLVAEQSGRYGAWGNLAWRQPLRCSSHGVAYARPGLPFGPWLERQP</sequence>
<dbReference type="EMBL" id="JBANDC010000005">
    <property type="protein sequence ID" value="MEM4987468.1"/>
    <property type="molecule type" value="Genomic_DNA"/>
</dbReference>
<protein>
    <submittedName>
        <fullName evidence="1">Uncharacterized protein</fullName>
    </submittedName>
</protein>
<evidence type="ECO:0000313" key="2">
    <source>
        <dbReference type="Proteomes" id="UP001495910"/>
    </source>
</evidence>
<keyword evidence="2" id="KW-1185">Reference proteome</keyword>
<dbReference type="RefSeq" id="WP_139220040.1">
    <property type="nucleotide sequence ID" value="NZ_JBANDC010000005.1"/>
</dbReference>
<name>A0ABU9PU07_9BURK</name>
<gene>
    <name evidence="1" type="ORF">V8G57_08730</name>
</gene>
<accession>A0ABU9PU07</accession>
<comment type="caution">
    <text evidence="1">The sequence shown here is derived from an EMBL/GenBank/DDBJ whole genome shotgun (WGS) entry which is preliminary data.</text>
</comment>
<reference evidence="1 2" key="1">
    <citation type="submission" date="2024-02" db="EMBL/GenBank/DDBJ databases">
        <title>Draft genome sequence of Collimonas sp. strain H4R21, an effective mineral-weathering bacterial strain isolated from the beech rhizosphere.</title>
        <authorList>
            <person name="Morin E."/>
            <person name="Uroz S."/>
            <person name="Leveau J.H.J."/>
            <person name="Kumar R."/>
            <person name="Rey M.W."/>
            <person name="Pham J."/>
        </authorList>
    </citation>
    <scope>NUCLEOTIDE SEQUENCE [LARGE SCALE GENOMIC DNA]</scope>
    <source>
        <strain evidence="1 2">H4R21</strain>
    </source>
</reference>